<dbReference type="AlphaFoldDB" id="A0A0J1AYN1"/>
<gene>
    <name evidence="2" type="ORF">CC85DRAFT_151299</name>
</gene>
<feature type="compositionally biased region" description="Basic and acidic residues" evidence="1">
    <location>
        <begin position="88"/>
        <end position="99"/>
    </location>
</feature>
<evidence type="ECO:0000256" key="1">
    <source>
        <dbReference type="SAM" id="MobiDB-lite"/>
    </source>
</evidence>
<sequence>MSARLGSLVFAHGSITKQDGEENGDEWGVWRTVGRLMGGAGRQSRQGSQGGCCRDRATRAKGTPWVPRPSAGHARRSRALMRIARQNRCQDDSEAERQDPGQAMPHFPRCSHHPQLARLCARMWIVVIFQYLCLGLQIRCTILRCRSDRIYGSIGPLASGSSSPSPGGTIVGARLVLPTKAFGPRRVPRLDEAQWQRSCAR</sequence>
<protein>
    <submittedName>
        <fullName evidence="2">Uncharacterized protein</fullName>
    </submittedName>
</protein>
<dbReference type="GeneID" id="28980192"/>
<organism evidence="2 3">
    <name type="scientific">Cutaneotrichosporon oleaginosum</name>
    <dbReference type="NCBI Taxonomy" id="879819"/>
    <lineage>
        <taxon>Eukaryota</taxon>
        <taxon>Fungi</taxon>
        <taxon>Dikarya</taxon>
        <taxon>Basidiomycota</taxon>
        <taxon>Agaricomycotina</taxon>
        <taxon>Tremellomycetes</taxon>
        <taxon>Trichosporonales</taxon>
        <taxon>Trichosporonaceae</taxon>
        <taxon>Cutaneotrichosporon</taxon>
    </lineage>
</organism>
<evidence type="ECO:0000313" key="2">
    <source>
        <dbReference type="EMBL" id="KLT40419.1"/>
    </source>
</evidence>
<feature type="region of interest" description="Disordered" evidence="1">
    <location>
        <begin position="86"/>
        <end position="106"/>
    </location>
</feature>
<proteinExistence type="predicted"/>
<accession>A0A0J1AYN1</accession>
<dbReference type="Proteomes" id="UP000053611">
    <property type="component" value="Unassembled WGS sequence"/>
</dbReference>
<dbReference type="EMBL" id="KQ087235">
    <property type="protein sequence ID" value="KLT40419.1"/>
    <property type="molecule type" value="Genomic_DNA"/>
</dbReference>
<evidence type="ECO:0000313" key="3">
    <source>
        <dbReference type="Proteomes" id="UP000053611"/>
    </source>
</evidence>
<dbReference type="RefSeq" id="XP_018276910.1">
    <property type="nucleotide sequence ID" value="XM_018419589.1"/>
</dbReference>
<feature type="region of interest" description="Disordered" evidence="1">
    <location>
        <begin position="38"/>
        <end position="72"/>
    </location>
</feature>
<keyword evidence="3" id="KW-1185">Reference proteome</keyword>
<reference evidence="2 3" key="1">
    <citation type="submission" date="2015-03" db="EMBL/GenBank/DDBJ databases">
        <title>Genomics and transcriptomics of the oil-accumulating basidiomycete yeast T. oleaginosus allow insights into substrate utilization and the diverse evolutionary trajectories of mating systems in fungi.</title>
        <authorList>
            <consortium name="DOE Joint Genome Institute"/>
            <person name="Kourist R."/>
            <person name="Kracht O."/>
            <person name="Bracharz F."/>
            <person name="Lipzen A."/>
            <person name="Nolan M."/>
            <person name="Ohm R."/>
            <person name="Grigoriev I."/>
            <person name="Sun S."/>
            <person name="Heitman J."/>
            <person name="Bruck T."/>
            <person name="Nowrousian M."/>
        </authorList>
    </citation>
    <scope>NUCLEOTIDE SEQUENCE [LARGE SCALE GENOMIC DNA]</scope>
    <source>
        <strain evidence="2 3">IBC0246</strain>
    </source>
</reference>
<name>A0A0J1AYN1_9TREE</name>